<dbReference type="Gene3D" id="3.40.47.10">
    <property type="match status" value="2"/>
</dbReference>
<dbReference type="NCBIfam" id="TIGR01930">
    <property type="entry name" value="AcCoA-C-Actrans"/>
    <property type="match status" value="1"/>
</dbReference>
<dbReference type="GO" id="GO:0033588">
    <property type="term" value="C:elongator holoenzyme complex"/>
    <property type="evidence" value="ECO:0007669"/>
    <property type="project" value="InterPro"/>
</dbReference>
<dbReference type="GO" id="GO:0003985">
    <property type="term" value="F:acetyl-CoA C-acetyltransferase activity"/>
    <property type="evidence" value="ECO:0007669"/>
    <property type="project" value="UniProtKB-EC"/>
</dbReference>
<evidence type="ECO:0000256" key="1">
    <source>
        <dbReference type="ARBA" id="ARBA00004173"/>
    </source>
</evidence>
<organism evidence="14 15">
    <name type="scientific">Clathrus columnatus</name>
    <dbReference type="NCBI Taxonomy" id="1419009"/>
    <lineage>
        <taxon>Eukaryota</taxon>
        <taxon>Fungi</taxon>
        <taxon>Dikarya</taxon>
        <taxon>Basidiomycota</taxon>
        <taxon>Agaricomycotina</taxon>
        <taxon>Agaricomycetes</taxon>
        <taxon>Phallomycetidae</taxon>
        <taxon>Phallales</taxon>
        <taxon>Clathraceae</taxon>
        <taxon>Clathrus</taxon>
    </lineage>
</organism>
<evidence type="ECO:0000256" key="11">
    <source>
        <dbReference type="SAM" id="MobiDB-lite"/>
    </source>
</evidence>
<dbReference type="CDD" id="cd00751">
    <property type="entry name" value="thiolase"/>
    <property type="match status" value="1"/>
</dbReference>
<evidence type="ECO:0000259" key="13">
    <source>
        <dbReference type="Pfam" id="PF02803"/>
    </source>
</evidence>
<dbReference type="SUPFAM" id="SSF53901">
    <property type="entry name" value="Thiolase-like"/>
    <property type="match status" value="2"/>
</dbReference>
<keyword evidence="7" id="KW-0809">Transit peptide</keyword>
<dbReference type="Pfam" id="PF02803">
    <property type="entry name" value="Thiolase_C"/>
    <property type="match status" value="1"/>
</dbReference>
<dbReference type="InterPro" id="IPR020616">
    <property type="entry name" value="Thiolase_N"/>
</dbReference>
<dbReference type="InterPro" id="IPR020610">
    <property type="entry name" value="Thiolase_AS"/>
</dbReference>
<comment type="similarity">
    <text evidence="2">Belongs to the thiolase-like superfamily. Thiolase family.</text>
</comment>
<evidence type="ECO:0000313" key="14">
    <source>
        <dbReference type="EMBL" id="GJJ07496.1"/>
    </source>
</evidence>
<feature type="domain" description="Thiolase C-terminal" evidence="13">
    <location>
        <begin position="712"/>
        <end position="831"/>
    </location>
</feature>
<evidence type="ECO:0000313" key="15">
    <source>
        <dbReference type="Proteomes" id="UP001050691"/>
    </source>
</evidence>
<keyword evidence="6" id="KW-0479">Metal-binding</keyword>
<proteinExistence type="inferred from homology"/>
<dbReference type="Pfam" id="PF00108">
    <property type="entry name" value="Thiolase_N"/>
    <property type="match status" value="1"/>
</dbReference>
<dbReference type="GO" id="GO:0046872">
    <property type="term" value="F:metal ion binding"/>
    <property type="evidence" value="ECO:0007669"/>
    <property type="project" value="UniProtKB-KW"/>
</dbReference>
<keyword evidence="10" id="KW-0012">Acyltransferase</keyword>
<evidence type="ECO:0000256" key="2">
    <source>
        <dbReference type="ARBA" id="ARBA00010982"/>
    </source>
</evidence>
<evidence type="ECO:0000256" key="10">
    <source>
        <dbReference type="ARBA" id="ARBA00023315"/>
    </source>
</evidence>
<accession>A0AAV5A3A4</accession>
<evidence type="ECO:0000256" key="8">
    <source>
        <dbReference type="ARBA" id="ARBA00022958"/>
    </source>
</evidence>
<dbReference type="InterPro" id="IPR016039">
    <property type="entry name" value="Thiolase-like"/>
</dbReference>
<evidence type="ECO:0000256" key="7">
    <source>
        <dbReference type="ARBA" id="ARBA00022946"/>
    </source>
</evidence>
<comment type="subunit">
    <text evidence="3">Homotetramer.</text>
</comment>
<dbReference type="EC" id="2.3.1.9" evidence="4"/>
<dbReference type="InterPro" id="IPR027417">
    <property type="entry name" value="P-loop_NTPase"/>
</dbReference>
<feature type="domain" description="Thiolase N-terminal" evidence="12">
    <location>
        <begin position="449"/>
        <end position="704"/>
    </location>
</feature>
<dbReference type="CDD" id="cd19494">
    <property type="entry name" value="Elp4"/>
    <property type="match status" value="1"/>
</dbReference>
<dbReference type="InterPro" id="IPR008728">
    <property type="entry name" value="Elongator_complex_protein_4"/>
</dbReference>
<dbReference type="EMBL" id="BPWL01000002">
    <property type="protein sequence ID" value="GJJ07496.1"/>
    <property type="molecule type" value="Genomic_DNA"/>
</dbReference>
<feature type="compositionally biased region" description="Polar residues" evidence="11">
    <location>
        <begin position="10"/>
        <end position="22"/>
    </location>
</feature>
<dbReference type="PROSITE" id="PS00099">
    <property type="entry name" value="THIOLASE_3"/>
    <property type="match status" value="1"/>
</dbReference>
<dbReference type="GO" id="GO:0005739">
    <property type="term" value="C:mitochondrion"/>
    <property type="evidence" value="ECO:0007669"/>
    <property type="project" value="UniProtKB-SubCell"/>
</dbReference>
<evidence type="ECO:0000259" key="12">
    <source>
        <dbReference type="Pfam" id="PF00108"/>
    </source>
</evidence>
<keyword evidence="9" id="KW-0496">Mitochondrion</keyword>
<dbReference type="GO" id="GO:0002098">
    <property type="term" value="P:tRNA wobble uridine modification"/>
    <property type="evidence" value="ECO:0007669"/>
    <property type="project" value="InterPro"/>
</dbReference>
<dbReference type="PROSITE" id="PS00098">
    <property type="entry name" value="THIOLASE_1"/>
    <property type="match status" value="1"/>
</dbReference>
<name>A0AAV5A3A4_9AGAM</name>
<keyword evidence="5" id="KW-0808">Transferase</keyword>
<evidence type="ECO:0000256" key="6">
    <source>
        <dbReference type="ARBA" id="ARBA00022723"/>
    </source>
</evidence>
<gene>
    <name evidence="14" type="ORF">Clacol_001698</name>
</gene>
<dbReference type="InterPro" id="IPR020617">
    <property type="entry name" value="Thiolase_C"/>
</dbReference>
<dbReference type="AlphaFoldDB" id="A0AAV5A3A4"/>
<dbReference type="Pfam" id="PF05625">
    <property type="entry name" value="PAXNEB"/>
    <property type="match status" value="1"/>
</dbReference>
<comment type="caution">
    <text evidence="14">The sequence shown here is derived from an EMBL/GenBank/DDBJ whole genome shotgun (WGS) entry which is preliminary data.</text>
</comment>
<dbReference type="Gene3D" id="3.40.50.300">
    <property type="entry name" value="P-loop containing nucleotide triphosphate hydrolases"/>
    <property type="match status" value="1"/>
</dbReference>
<dbReference type="InterPro" id="IPR002155">
    <property type="entry name" value="Thiolase"/>
</dbReference>
<evidence type="ECO:0000256" key="4">
    <source>
        <dbReference type="ARBA" id="ARBA00012705"/>
    </source>
</evidence>
<sequence length="832" mass="88996">MSFTRRDVGSGSNSKNSTIDLHQTTSTGIPSLDDLLGEGLPLGAVLLILGTDPHTSYSDLVHRYFIAEGLASGHDVCVIGEGAEQFVSGCMWTQGSDTKGDDPEYESSSSQQDVKIAWRYEKMKHALNPSEQSLAPIIAETPHVLRSSQESHSFELTTRIPVSVIEKAISSKRLWYLSPKDSFGDELFTSLEAIITRAKSTPSSILRLSIPLLGSPDWGDPSPTDVLRFLHRLRALLRQNPSTTSRVCACVSLPVYLSKEDFGGIGWIRKLAWLSDGCIRLQSFASDPSLSEMFPGQHGLVHIENLPVPFSLVPPSDKLSVLRGLSNYSSSETGGSENNLAFKCTRKRFIIETLHLDIEGGVSERRTTVPTVGDGTISKLPSDSALASVPIVTEGNLAPSENTISKKKTKKKILYNQTPMFRTLATRSPRVQPLFLSRSIMSFSSPNEVVVVAASRTPVGSFNGSLKALTAPQLGITALKHALETSKVPVETIEEIYFGNVIQAGVGQSPARQVALGAGLKDSTDATTINKVCASGMKAIMLASQSIQLGHKSVVVAGGMESMSNAPFLVPRSPPSYGHFQSKDALINDGLWDVYNDVHMGVCAENAAKKHGITRQSQDAHAVESYQRAERAWKSGAFDAEIAEVTITSKKGDVIVREDEEYKNIKYDKVPTLKPSFQKDGTITPANASPLNDGASALILMSASKAAELGIKPLAKIISYADAAIAPIDFPIAPTLAVPLALEKAGLKASDISLFEVNEAFALIVPLCQKVLQLDYDKINVNGGAVALGHALGSSGSRIIVTLIHALKAGQYGAAGICNGGGAASALVLQRL</sequence>
<evidence type="ECO:0000256" key="3">
    <source>
        <dbReference type="ARBA" id="ARBA00011881"/>
    </source>
</evidence>
<dbReference type="PANTHER" id="PTHR18919:SF156">
    <property type="entry name" value="ACETYL-COA ACETYLTRANSFERASE, MITOCHONDRIAL"/>
    <property type="match status" value="1"/>
</dbReference>
<evidence type="ECO:0000256" key="9">
    <source>
        <dbReference type="ARBA" id="ARBA00023128"/>
    </source>
</evidence>
<evidence type="ECO:0000256" key="5">
    <source>
        <dbReference type="ARBA" id="ARBA00022679"/>
    </source>
</evidence>
<protein>
    <recommendedName>
        <fullName evidence="4">acetyl-CoA C-acetyltransferase</fullName>
        <ecNumber evidence="4">2.3.1.9</ecNumber>
    </recommendedName>
</protein>
<dbReference type="Proteomes" id="UP001050691">
    <property type="component" value="Unassembled WGS sequence"/>
</dbReference>
<keyword evidence="15" id="KW-1185">Reference proteome</keyword>
<dbReference type="PANTHER" id="PTHR18919">
    <property type="entry name" value="ACETYL-COA C-ACYLTRANSFERASE"/>
    <property type="match status" value="1"/>
</dbReference>
<reference evidence="14" key="1">
    <citation type="submission" date="2021-10" db="EMBL/GenBank/DDBJ databases">
        <title>De novo Genome Assembly of Clathrus columnatus (Basidiomycota, Fungi) Using Illumina and Nanopore Sequence Data.</title>
        <authorList>
            <person name="Ogiso-Tanaka E."/>
            <person name="Itagaki H."/>
            <person name="Hosoya T."/>
            <person name="Hosaka K."/>
        </authorList>
    </citation>
    <scope>NUCLEOTIDE SEQUENCE</scope>
    <source>
        <strain evidence="14">MO-923</strain>
    </source>
</reference>
<dbReference type="GO" id="GO:0006635">
    <property type="term" value="P:fatty acid beta-oxidation"/>
    <property type="evidence" value="ECO:0007669"/>
    <property type="project" value="TreeGrafter"/>
</dbReference>
<dbReference type="InterPro" id="IPR020615">
    <property type="entry name" value="Thiolase_acyl_enz_int_AS"/>
</dbReference>
<keyword evidence="8" id="KW-0630">Potassium</keyword>
<feature type="region of interest" description="Disordered" evidence="11">
    <location>
        <begin position="1"/>
        <end position="22"/>
    </location>
</feature>
<dbReference type="FunFam" id="3.40.47.10:FF:000007">
    <property type="entry name" value="acetyl-CoA acetyltransferase, mitochondrial"/>
    <property type="match status" value="1"/>
</dbReference>
<comment type="subcellular location">
    <subcellularLocation>
        <location evidence="1">Mitochondrion</location>
    </subcellularLocation>
</comment>